<organism evidence="1 2">
    <name type="scientific">Methylomarinum roseum</name>
    <dbReference type="NCBI Taxonomy" id="3067653"/>
    <lineage>
        <taxon>Bacteria</taxon>
        <taxon>Pseudomonadati</taxon>
        <taxon>Pseudomonadota</taxon>
        <taxon>Gammaproteobacteria</taxon>
        <taxon>Methylococcales</taxon>
        <taxon>Methylococcaceae</taxon>
        <taxon>Methylomarinum</taxon>
    </lineage>
</organism>
<reference evidence="1 2" key="1">
    <citation type="journal article" date="2024" name="Microbiology">
        <title>Methylomarinum rosea sp. nov., a novel halophilic methanotrophic bacterium from the hypersaline Lake Elton.</title>
        <authorList>
            <person name="Suleimanov R.Z."/>
            <person name="Oshkin I.Y."/>
            <person name="Danilova O.V."/>
            <person name="Suzina N.E."/>
            <person name="Dedysh S.N."/>
        </authorList>
    </citation>
    <scope>NUCLEOTIDE SEQUENCE [LARGE SCALE GENOMIC DNA]</scope>
    <source>
        <strain evidence="1 2">Ch1-1</strain>
    </source>
</reference>
<evidence type="ECO:0008006" key="3">
    <source>
        <dbReference type="Google" id="ProtNLM"/>
    </source>
</evidence>
<evidence type="ECO:0000313" key="1">
    <source>
        <dbReference type="EMBL" id="XBS21408.1"/>
    </source>
</evidence>
<dbReference type="EMBL" id="CP157743">
    <property type="protein sequence ID" value="XBS21408.1"/>
    <property type="molecule type" value="Genomic_DNA"/>
</dbReference>
<gene>
    <name evidence="1" type="ORF">Q9L42_004595</name>
</gene>
<sequence length="83" mass="9549">MMILLMLCRVNEQSLKDIPKKQKRAPIKSLTYYSEHYDSRQEGMARAYLSGHYALVEIGHHFGVSYATVSRAVKAVEQNKCKM</sequence>
<protein>
    <recommendedName>
        <fullName evidence="3">Helix-turn-helix domain-containing protein</fullName>
    </recommendedName>
</protein>
<proteinExistence type="predicted"/>
<dbReference type="KEGG" id="mech:Q9L42_004595"/>
<dbReference type="Proteomes" id="UP001225378">
    <property type="component" value="Chromosome"/>
</dbReference>
<dbReference type="AlphaFoldDB" id="A0AAU7NWT0"/>
<keyword evidence="2" id="KW-1185">Reference proteome</keyword>
<name>A0AAU7NWT0_9GAMM</name>
<dbReference type="RefSeq" id="WP_305909604.1">
    <property type="nucleotide sequence ID" value="NZ_CP157743.1"/>
</dbReference>
<accession>A0AAU7NWT0</accession>
<evidence type="ECO:0000313" key="2">
    <source>
        <dbReference type="Proteomes" id="UP001225378"/>
    </source>
</evidence>